<evidence type="ECO:0000313" key="2">
    <source>
        <dbReference type="EMBL" id="MBL7260446.1"/>
    </source>
</evidence>
<name>A0ABS1W133_9ACTN</name>
<protein>
    <submittedName>
        <fullName evidence="2">Uncharacterized protein</fullName>
    </submittedName>
</protein>
<organism evidence="2 3">
    <name type="scientific">Paractinoplanes lichenicola</name>
    <dbReference type="NCBI Taxonomy" id="2802976"/>
    <lineage>
        <taxon>Bacteria</taxon>
        <taxon>Bacillati</taxon>
        <taxon>Actinomycetota</taxon>
        <taxon>Actinomycetes</taxon>
        <taxon>Micromonosporales</taxon>
        <taxon>Micromonosporaceae</taxon>
        <taxon>Paractinoplanes</taxon>
    </lineage>
</organism>
<accession>A0ABS1W133</accession>
<feature type="chain" id="PRO_5045283700" evidence="1">
    <location>
        <begin position="28"/>
        <end position="154"/>
    </location>
</feature>
<evidence type="ECO:0000256" key="1">
    <source>
        <dbReference type="SAM" id="SignalP"/>
    </source>
</evidence>
<reference evidence="2 3" key="1">
    <citation type="submission" date="2021-01" db="EMBL/GenBank/DDBJ databases">
        <title>Actinoplanes sp. nov. LDG1-01 isolated from lichen.</title>
        <authorList>
            <person name="Saeng-In P."/>
            <person name="Phongsopitanun W."/>
            <person name="Kanchanasin P."/>
            <person name="Yuki M."/>
            <person name="Kudo T."/>
            <person name="Ohkuma M."/>
            <person name="Tanasupawat S."/>
        </authorList>
    </citation>
    <scope>NUCLEOTIDE SEQUENCE [LARGE SCALE GENOMIC DNA]</scope>
    <source>
        <strain evidence="2 3">LDG1-01</strain>
    </source>
</reference>
<sequence length="154" mass="17057">MSTGRRFGIIAATTLGLLAVTTPAAGAATRGETEAQKKAKGPRPVSRMLEAVDAGESSWVQVRWKTDVKVCDVKVTVRDNRHIEIDYPGDRDFTSFSRGDTLKRGKTDFTAFRVEADYDRDSWALITTKISYTDCTDESPTYTKSTDLMLPVRA</sequence>
<gene>
    <name evidence="2" type="ORF">JKJ07_39745</name>
</gene>
<keyword evidence="3" id="KW-1185">Reference proteome</keyword>
<dbReference type="EMBL" id="JAENHO010000014">
    <property type="protein sequence ID" value="MBL7260446.1"/>
    <property type="molecule type" value="Genomic_DNA"/>
</dbReference>
<dbReference type="RefSeq" id="WP_202997173.1">
    <property type="nucleotide sequence ID" value="NZ_JAENHO010000014.1"/>
</dbReference>
<feature type="signal peptide" evidence="1">
    <location>
        <begin position="1"/>
        <end position="27"/>
    </location>
</feature>
<dbReference type="Proteomes" id="UP000598996">
    <property type="component" value="Unassembled WGS sequence"/>
</dbReference>
<keyword evidence="1" id="KW-0732">Signal</keyword>
<comment type="caution">
    <text evidence="2">The sequence shown here is derived from an EMBL/GenBank/DDBJ whole genome shotgun (WGS) entry which is preliminary data.</text>
</comment>
<evidence type="ECO:0000313" key="3">
    <source>
        <dbReference type="Proteomes" id="UP000598996"/>
    </source>
</evidence>
<proteinExistence type="predicted"/>